<dbReference type="SUPFAM" id="SSF52317">
    <property type="entry name" value="Class I glutamine amidotransferase-like"/>
    <property type="match status" value="1"/>
</dbReference>
<dbReference type="GO" id="GO:0000162">
    <property type="term" value="P:L-tryptophan biosynthetic process"/>
    <property type="evidence" value="ECO:0007669"/>
    <property type="project" value="TreeGrafter"/>
</dbReference>
<accession>A0A1W2TX43</accession>
<dbReference type="Pfam" id="PF00425">
    <property type="entry name" value="Chorismate_bind"/>
    <property type="match status" value="1"/>
</dbReference>
<dbReference type="InterPro" id="IPR006221">
    <property type="entry name" value="TrpG/PapA_dom"/>
</dbReference>
<dbReference type="EC" id="2.6.1.85" evidence="4"/>
<evidence type="ECO:0000256" key="3">
    <source>
        <dbReference type="ARBA" id="ARBA00005970"/>
    </source>
</evidence>
<dbReference type="UniPathway" id="UPA00077">
    <property type="reaction ID" value="UER00149"/>
</dbReference>
<dbReference type="Gene3D" id="3.40.50.880">
    <property type="match status" value="1"/>
</dbReference>
<evidence type="ECO:0000256" key="8">
    <source>
        <dbReference type="ARBA" id="ARBA00031329"/>
    </source>
</evidence>
<evidence type="ECO:0000259" key="11">
    <source>
        <dbReference type="Pfam" id="PF00117"/>
    </source>
</evidence>
<evidence type="ECO:0000256" key="7">
    <source>
        <dbReference type="ARBA" id="ARBA00022962"/>
    </source>
</evidence>
<gene>
    <name evidence="14" type="ORF">SAMD00023353_11400130</name>
</gene>
<dbReference type="InterPro" id="IPR006805">
    <property type="entry name" value="Anth_synth_I_N"/>
</dbReference>
<comment type="pathway">
    <text evidence="2">Cofactor biosynthesis; tetrahydrofolate biosynthesis; 4-aminobenzoate from chorismate: step 1/2.</text>
</comment>
<feature type="domain" description="Anthranilate synthase component I N-terminal" evidence="13">
    <location>
        <begin position="297"/>
        <end position="468"/>
    </location>
</feature>
<protein>
    <recommendedName>
        <fullName evidence="4">aminodeoxychorismate synthase</fullName>
        <ecNumber evidence="4">2.6.1.85</ecNumber>
    </recommendedName>
    <alternativeName>
        <fullName evidence="8">Para-aminobenzoate synthase</fullName>
    </alternativeName>
    <alternativeName>
        <fullName evidence="9">p-aminobenzoic acid synthase</fullName>
    </alternativeName>
</protein>
<dbReference type="PANTHER" id="PTHR11236:SF18">
    <property type="entry name" value="AMINODEOXYCHORISMATE SYNTHASE"/>
    <property type="match status" value="1"/>
</dbReference>
<comment type="catalytic activity">
    <reaction evidence="1">
        <text>chorismate + L-glutamine = 4-amino-4-deoxychorismate + L-glutamate</text>
        <dbReference type="Rhea" id="RHEA:11672"/>
        <dbReference type="ChEBI" id="CHEBI:29748"/>
        <dbReference type="ChEBI" id="CHEBI:29985"/>
        <dbReference type="ChEBI" id="CHEBI:58359"/>
        <dbReference type="ChEBI" id="CHEBI:58406"/>
        <dbReference type="EC" id="2.6.1.85"/>
    </reaction>
</comment>
<dbReference type="InterPro" id="IPR015890">
    <property type="entry name" value="Chorismate_C"/>
</dbReference>
<sequence length="758" mass="82409">MRSLDTPGGRRRILFVDALDPFTSDLVDLLKQCLQADLTVVHADDQTVNSNFVEICGVFDAVVIGPGSDRPTNPNDIGFISKFWELEEARMLPVLGICLGFQSLCHSHGAEVTKLQHADDGLISKTAHRDTDIFSGIRDFHAKSDHAFHVKLGQPMNENEITDGVHWEPTAACPSLEPLAWNIGDNVNGPVLMAARHTTKPFWGVQFYPESILSRSGKELVKNWWKGAEAWLGQRGPRTPKEDVKGVPTSVGYLNESTPSRVRNGQGGSHLVEELHKVSEPDNAFLRWAKHQAAGISPIDLLEALSHTQEEVVFIDSQNHIAGRYSIIGLATPGKTMRITYETSTRLLKYGFNGGNMSSTQLGSIEEVWQILQGVSGLYSSHSQGDEITPLAIGLDISRLGMDQCIRGHSPTESPFWGGLMGYISYEAGAETAGVDLHGSCAASDVPDINFAFIHRSIIIDHANGEIYTQTLLPGDWSWIFDVGRIIKSMTHPSTSPPETTNGAVYSILPGVQARNGLHEVIAEALVQCPSEMEYRAKVLRCQESLASGDPNRLFLTDESKITIPHPPNGTGVDGWALYKELRHGDPAPPPGAFLRLSGVVVASSGLEHLVSWTRRHRCPASSGGRVAQGGDLLDQGPARGVQALKLLLPPDSMTGSPKKTSCEILRDIEERPRGVYSGVLGYIDIRGAGDFAVVVRAAVRGSEIPNRSPEMGTCGFETWRVGAGAAITVRSRDDERFLEMESATSHVLAAFVHPGKD</sequence>
<dbReference type="GO" id="GO:0046654">
    <property type="term" value="P:tetrahydrofolate biosynthetic process"/>
    <property type="evidence" value="ECO:0007669"/>
    <property type="project" value="UniProtKB-UniPathway"/>
</dbReference>
<dbReference type="CDD" id="cd01743">
    <property type="entry name" value="GATase1_Anthranilate_Synthase"/>
    <property type="match status" value="1"/>
</dbReference>
<evidence type="ECO:0000256" key="9">
    <source>
        <dbReference type="ARBA" id="ARBA00031904"/>
    </source>
</evidence>
<dbReference type="GO" id="GO:0046656">
    <property type="term" value="P:folic acid biosynthetic process"/>
    <property type="evidence" value="ECO:0007669"/>
    <property type="project" value="UniProtKB-KW"/>
</dbReference>
<feature type="domain" description="Glutamine amidotransferase" evidence="11">
    <location>
        <begin position="15"/>
        <end position="224"/>
    </location>
</feature>
<evidence type="ECO:0000256" key="4">
    <source>
        <dbReference type="ARBA" id="ARBA00013139"/>
    </source>
</evidence>
<dbReference type="PROSITE" id="PS51273">
    <property type="entry name" value="GATASE_TYPE_1"/>
    <property type="match status" value="1"/>
</dbReference>
<dbReference type="OMA" id="PERECTE"/>
<dbReference type="Gene3D" id="3.60.120.10">
    <property type="entry name" value="Anthranilate synthase"/>
    <property type="match status" value="2"/>
</dbReference>
<evidence type="ECO:0000313" key="15">
    <source>
        <dbReference type="Proteomes" id="UP000054516"/>
    </source>
</evidence>
<evidence type="ECO:0000313" key="14">
    <source>
        <dbReference type="EMBL" id="GAP93245.1"/>
    </source>
</evidence>
<keyword evidence="5" id="KW-0808">Transferase</keyword>
<dbReference type="PANTHER" id="PTHR11236">
    <property type="entry name" value="AMINOBENZOATE/ANTHRANILATE SYNTHASE"/>
    <property type="match status" value="1"/>
</dbReference>
<evidence type="ECO:0000259" key="13">
    <source>
        <dbReference type="Pfam" id="PF04715"/>
    </source>
</evidence>
<dbReference type="InterPro" id="IPR005801">
    <property type="entry name" value="ADC_synthase"/>
</dbReference>
<dbReference type="GO" id="GO:0005737">
    <property type="term" value="C:cytoplasm"/>
    <property type="evidence" value="ECO:0007669"/>
    <property type="project" value="TreeGrafter"/>
</dbReference>
<dbReference type="GO" id="GO:0046820">
    <property type="term" value="F:4-amino-4-deoxychorismate synthase activity"/>
    <property type="evidence" value="ECO:0007669"/>
    <property type="project" value="UniProtKB-EC"/>
</dbReference>
<evidence type="ECO:0000256" key="10">
    <source>
        <dbReference type="SAM" id="MobiDB-lite"/>
    </source>
</evidence>
<comment type="similarity">
    <text evidence="3">In the C-terminal section; belongs to the anthranilate synthase component I family.</text>
</comment>
<dbReference type="Pfam" id="PF00117">
    <property type="entry name" value="GATase"/>
    <property type="match status" value="1"/>
</dbReference>
<feature type="domain" description="Chorismate-utilising enzyme C-terminal" evidence="12">
    <location>
        <begin position="641"/>
        <end position="742"/>
    </location>
</feature>
<dbReference type="PRINTS" id="PR00097">
    <property type="entry name" value="ANTSNTHASEII"/>
</dbReference>
<evidence type="ECO:0000259" key="12">
    <source>
        <dbReference type="Pfam" id="PF00425"/>
    </source>
</evidence>
<dbReference type="InterPro" id="IPR017926">
    <property type="entry name" value="GATASE"/>
</dbReference>
<dbReference type="Pfam" id="PF04715">
    <property type="entry name" value="Anth_synt_I_N"/>
    <property type="match status" value="1"/>
</dbReference>
<organism evidence="14">
    <name type="scientific">Rosellinia necatrix</name>
    <name type="common">White root-rot fungus</name>
    <dbReference type="NCBI Taxonomy" id="77044"/>
    <lineage>
        <taxon>Eukaryota</taxon>
        <taxon>Fungi</taxon>
        <taxon>Dikarya</taxon>
        <taxon>Ascomycota</taxon>
        <taxon>Pezizomycotina</taxon>
        <taxon>Sordariomycetes</taxon>
        <taxon>Xylariomycetidae</taxon>
        <taxon>Xylariales</taxon>
        <taxon>Xylariaceae</taxon>
        <taxon>Rosellinia</taxon>
    </lineage>
</organism>
<dbReference type="InterPro" id="IPR019999">
    <property type="entry name" value="Anth_synth_I-like"/>
</dbReference>
<dbReference type="EMBL" id="DF977559">
    <property type="protein sequence ID" value="GAP93245.1"/>
    <property type="molecule type" value="Genomic_DNA"/>
</dbReference>
<proteinExistence type="inferred from homology"/>
<evidence type="ECO:0000256" key="1">
    <source>
        <dbReference type="ARBA" id="ARBA00001000"/>
    </source>
</evidence>
<dbReference type="AlphaFoldDB" id="A0A1W2TX43"/>
<evidence type="ECO:0000256" key="2">
    <source>
        <dbReference type="ARBA" id="ARBA00005009"/>
    </source>
</evidence>
<keyword evidence="7" id="KW-0315">Glutamine amidotransferase</keyword>
<reference evidence="14" key="1">
    <citation type="submission" date="2016-03" db="EMBL/GenBank/DDBJ databases">
        <title>Draft genome sequence of Rosellinia necatrix.</title>
        <authorList>
            <person name="Kanematsu S."/>
        </authorList>
    </citation>
    <scope>NUCLEOTIDE SEQUENCE [LARGE SCALE GENOMIC DNA]</scope>
    <source>
        <strain evidence="14">W97</strain>
    </source>
</reference>
<dbReference type="Proteomes" id="UP000054516">
    <property type="component" value="Unassembled WGS sequence"/>
</dbReference>
<feature type="region of interest" description="Disordered" evidence="10">
    <location>
        <begin position="236"/>
        <end position="265"/>
    </location>
</feature>
<dbReference type="OrthoDB" id="64220at2759"/>
<dbReference type="PRINTS" id="PR00096">
    <property type="entry name" value="GATASE"/>
</dbReference>
<evidence type="ECO:0000256" key="5">
    <source>
        <dbReference type="ARBA" id="ARBA00022679"/>
    </source>
</evidence>
<dbReference type="InterPro" id="IPR029062">
    <property type="entry name" value="Class_I_gatase-like"/>
</dbReference>
<dbReference type="GO" id="GO:0008153">
    <property type="term" value="P:4-aminobenzoate biosynthetic process"/>
    <property type="evidence" value="ECO:0007669"/>
    <property type="project" value="TreeGrafter"/>
</dbReference>
<keyword evidence="6" id="KW-0289">Folate biosynthesis</keyword>
<dbReference type="SUPFAM" id="SSF56322">
    <property type="entry name" value="ADC synthase"/>
    <property type="match status" value="1"/>
</dbReference>
<evidence type="ECO:0000256" key="6">
    <source>
        <dbReference type="ARBA" id="ARBA00022909"/>
    </source>
</evidence>
<keyword evidence="15" id="KW-1185">Reference proteome</keyword>
<dbReference type="STRING" id="77044.A0A1W2TX43"/>
<name>A0A1W2TX43_ROSNE</name>